<evidence type="ECO:0000256" key="2">
    <source>
        <dbReference type="ARBA" id="ARBA00022448"/>
    </source>
</evidence>
<sequence length="327" mass="35107">MSELVLSIRDLRVTFDTPLGPLEAVRGVDLDVHAGEMMGVVGESGSGKSVTFLAAMGLLPHRAKVTGSVMLNGQEMIGASNKVLRNMRGGLMSMIFQDPLSALNPVHRVGDQIVEMLKAHQPALHEKDALIRAVELLDIVGIPQPAERAHQYPHEFSGGMRQRVVIAIAIANNPKVLIADEPTTALDVTVQAQILEVIERVQKTFGTAVVLITHDLGVIARVADRVNVMYAGRNVEKGGVDSLFDHPSHPYTRGLLASLPHEGVDRLTPITGFPPNMLMPPPGCGFAPRCSFANDDCVTSLPALRSFGDLETACLRAEQIVVNGAKS</sequence>
<keyword evidence="3" id="KW-1003">Cell membrane</keyword>
<dbReference type="PROSITE" id="PS50893">
    <property type="entry name" value="ABC_TRANSPORTER_2"/>
    <property type="match status" value="1"/>
</dbReference>
<dbReference type="NCBIfam" id="TIGR01727">
    <property type="entry name" value="oligo_HPY"/>
    <property type="match status" value="1"/>
</dbReference>
<keyword evidence="4" id="KW-0547">Nucleotide-binding</keyword>
<dbReference type="FunFam" id="3.40.50.300:FF:000016">
    <property type="entry name" value="Oligopeptide ABC transporter ATP-binding component"/>
    <property type="match status" value="1"/>
</dbReference>
<dbReference type="InterPro" id="IPR013563">
    <property type="entry name" value="Oligopep_ABC_C"/>
</dbReference>
<evidence type="ECO:0000256" key="1">
    <source>
        <dbReference type="ARBA" id="ARBA00004202"/>
    </source>
</evidence>
<dbReference type="Gene3D" id="3.40.50.300">
    <property type="entry name" value="P-loop containing nucleotide triphosphate hydrolases"/>
    <property type="match status" value="1"/>
</dbReference>
<dbReference type="SUPFAM" id="SSF52540">
    <property type="entry name" value="P-loop containing nucleoside triphosphate hydrolases"/>
    <property type="match status" value="1"/>
</dbReference>
<evidence type="ECO:0000313" key="8">
    <source>
        <dbReference type="EMBL" id="CAB4959911.1"/>
    </source>
</evidence>
<gene>
    <name evidence="8" type="ORF">UFOPK3879_00534</name>
</gene>
<dbReference type="CDD" id="cd03257">
    <property type="entry name" value="ABC_NikE_OppD_transporters"/>
    <property type="match status" value="1"/>
</dbReference>
<dbReference type="InterPro" id="IPR050388">
    <property type="entry name" value="ABC_Ni/Peptide_Import"/>
</dbReference>
<dbReference type="GO" id="GO:0005886">
    <property type="term" value="C:plasma membrane"/>
    <property type="evidence" value="ECO:0007669"/>
    <property type="project" value="UniProtKB-SubCell"/>
</dbReference>
<feature type="domain" description="ABC transporter" evidence="7">
    <location>
        <begin position="8"/>
        <end position="256"/>
    </location>
</feature>
<evidence type="ECO:0000256" key="3">
    <source>
        <dbReference type="ARBA" id="ARBA00022475"/>
    </source>
</evidence>
<dbReference type="GO" id="GO:0005524">
    <property type="term" value="F:ATP binding"/>
    <property type="evidence" value="ECO:0007669"/>
    <property type="project" value="UniProtKB-KW"/>
</dbReference>
<comment type="subcellular location">
    <subcellularLocation>
        <location evidence="1">Cell membrane</location>
        <topology evidence="1">Peripheral membrane protein</topology>
    </subcellularLocation>
</comment>
<organism evidence="8">
    <name type="scientific">freshwater metagenome</name>
    <dbReference type="NCBI Taxonomy" id="449393"/>
    <lineage>
        <taxon>unclassified sequences</taxon>
        <taxon>metagenomes</taxon>
        <taxon>ecological metagenomes</taxon>
    </lineage>
</organism>
<dbReference type="Pfam" id="PF00005">
    <property type="entry name" value="ABC_tran"/>
    <property type="match status" value="1"/>
</dbReference>
<protein>
    <submittedName>
        <fullName evidence="8">Unannotated protein</fullName>
    </submittedName>
</protein>
<dbReference type="PANTHER" id="PTHR43297:SF2">
    <property type="entry name" value="DIPEPTIDE TRANSPORT ATP-BINDING PROTEIN DPPD"/>
    <property type="match status" value="1"/>
</dbReference>
<evidence type="ECO:0000259" key="7">
    <source>
        <dbReference type="PROSITE" id="PS50893"/>
    </source>
</evidence>
<dbReference type="InterPro" id="IPR017871">
    <property type="entry name" value="ABC_transporter-like_CS"/>
</dbReference>
<dbReference type="GO" id="GO:0016887">
    <property type="term" value="F:ATP hydrolysis activity"/>
    <property type="evidence" value="ECO:0007669"/>
    <property type="project" value="InterPro"/>
</dbReference>
<dbReference type="PANTHER" id="PTHR43297">
    <property type="entry name" value="OLIGOPEPTIDE TRANSPORT ATP-BINDING PROTEIN APPD"/>
    <property type="match status" value="1"/>
</dbReference>
<evidence type="ECO:0000256" key="6">
    <source>
        <dbReference type="ARBA" id="ARBA00023136"/>
    </source>
</evidence>
<name>A0A6J7KWC3_9ZZZZ</name>
<dbReference type="AlphaFoldDB" id="A0A6J7KWC3"/>
<evidence type="ECO:0000256" key="5">
    <source>
        <dbReference type="ARBA" id="ARBA00022840"/>
    </source>
</evidence>
<accession>A0A6J7KWC3</accession>
<dbReference type="InterPro" id="IPR003439">
    <property type="entry name" value="ABC_transporter-like_ATP-bd"/>
</dbReference>
<evidence type="ECO:0000256" key="4">
    <source>
        <dbReference type="ARBA" id="ARBA00022741"/>
    </source>
</evidence>
<dbReference type="PROSITE" id="PS00211">
    <property type="entry name" value="ABC_TRANSPORTER_1"/>
    <property type="match status" value="1"/>
</dbReference>
<keyword evidence="2" id="KW-0813">Transport</keyword>
<proteinExistence type="predicted"/>
<dbReference type="InterPro" id="IPR003593">
    <property type="entry name" value="AAA+_ATPase"/>
</dbReference>
<dbReference type="GO" id="GO:0015833">
    <property type="term" value="P:peptide transport"/>
    <property type="evidence" value="ECO:0007669"/>
    <property type="project" value="InterPro"/>
</dbReference>
<dbReference type="Pfam" id="PF08352">
    <property type="entry name" value="oligo_HPY"/>
    <property type="match status" value="1"/>
</dbReference>
<dbReference type="InterPro" id="IPR027417">
    <property type="entry name" value="P-loop_NTPase"/>
</dbReference>
<dbReference type="SMART" id="SM00382">
    <property type="entry name" value="AAA"/>
    <property type="match status" value="1"/>
</dbReference>
<reference evidence="8" key="1">
    <citation type="submission" date="2020-05" db="EMBL/GenBank/DDBJ databases">
        <authorList>
            <person name="Chiriac C."/>
            <person name="Salcher M."/>
            <person name="Ghai R."/>
            <person name="Kavagutti S V."/>
        </authorList>
    </citation>
    <scope>NUCLEOTIDE SEQUENCE</scope>
</reference>
<dbReference type="EMBL" id="CAFBNR010000017">
    <property type="protein sequence ID" value="CAB4959911.1"/>
    <property type="molecule type" value="Genomic_DNA"/>
</dbReference>
<keyword evidence="5" id="KW-0067">ATP-binding</keyword>
<keyword evidence="6" id="KW-0472">Membrane</keyword>